<comment type="caution">
    <text evidence="2">The sequence shown here is derived from an EMBL/GenBank/DDBJ whole genome shotgun (WGS) entry which is preliminary data.</text>
</comment>
<feature type="region of interest" description="Disordered" evidence="1">
    <location>
        <begin position="90"/>
        <end position="115"/>
    </location>
</feature>
<dbReference type="Proteomes" id="UP001438707">
    <property type="component" value="Unassembled WGS sequence"/>
</dbReference>
<feature type="region of interest" description="Disordered" evidence="1">
    <location>
        <begin position="1"/>
        <end position="27"/>
    </location>
</feature>
<accession>A0AAW1RXX1</accession>
<evidence type="ECO:0000313" key="2">
    <source>
        <dbReference type="EMBL" id="KAK9838799.1"/>
    </source>
</evidence>
<dbReference type="EMBL" id="JALJOS010000005">
    <property type="protein sequence ID" value="KAK9838799.1"/>
    <property type="molecule type" value="Genomic_DNA"/>
</dbReference>
<organism evidence="2 3">
    <name type="scientific">Apatococcus lobatus</name>
    <dbReference type="NCBI Taxonomy" id="904363"/>
    <lineage>
        <taxon>Eukaryota</taxon>
        <taxon>Viridiplantae</taxon>
        <taxon>Chlorophyta</taxon>
        <taxon>core chlorophytes</taxon>
        <taxon>Trebouxiophyceae</taxon>
        <taxon>Chlorellales</taxon>
        <taxon>Chlorellaceae</taxon>
        <taxon>Apatococcus</taxon>
    </lineage>
</organism>
<keyword evidence="3" id="KW-1185">Reference proteome</keyword>
<sequence length="136" mass="14911">MPDDQPVKKLKLKGDKPKKKKRKIVKDVDAKELHTALEDAAEGAAEDAEAAATAAAAKPKPANPLSVSVQSGHAYEQEFPHEVLRAKKPKIRSTPWGSSYREAPEHLHGYSSKVKGKTAEERLDMRAAVKADKFCK</sequence>
<evidence type="ECO:0000256" key="1">
    <source>
        <dbReference type="SAM" id="MobiDB-lite"/>
    </source>
</evidence>
<name>A0AAW1RXX1_9CHLO</name>
<dbReference type="AlphaFoldDB" id="A0AAW1RXX1"/>
<protein>
    <submittedName>
        <fullName evidence="2">Uncharacterized protein</fullName>
    </submittedName>
</protein>
<proteinExistence type="predicted"/>
<evidence type="ECO:0000313" key="3">
    <source>
        <dbReference type="Proteomes" id="UP001438707"/>
    </source>
</evidence>
<gene>
    <name evidence="2" type="ORF">WJX74_003535</name>
</gene>
<feature type="compositionally biased region" description="Basic residues" evidence="1">
    <location>
        <begin position="8"/>
        <end position="24"/>
    </location>
</feature>
<reference evidence="2 3" key="1">
    <citation type="journal article" date="2024" name="Nat. Commun.">
        <title>Phylogenomics reveals the evolutionary origins of lichenization in chlorophyte algae.</title>
        <authorList>
            <person name="Puginier C."/>
            <person name="Libourel C."/>
            <person name="Otte J."/>
            <person name="Skaloud P."/>
            <person name="Haon M."/>
            <person name="Grisel S."/>
            <person name="Petersen M."/>
            <person name="Berrin J.G."/>
            <person name="Delaux P.M."/>
            <person name="Dal Grande F."/>
            <person name="Keller J."/>
        </authorList>
    </citation>
    <scope>NUCLEOTIDE SEQUENCE [LARGE SCALE GENOMIC DNA]</scope>
    <source>
        <strain evidence="2 3">SAG 2145</strain>
    </source>
</reference>